<feature type="domain" description="HTH crp-type" evidence="5">
    <location>
        <begin position="148"/>
        <end position="222"/>
    </location>
</feature>
<dbReference type="CDD" id="cd00038">
    <property type="entry name" value="CAP_ED"/>
    <property type="match status" value="1"/>
</dbReference>
<dbReference type="STRING" id="1121942.SAMN02745148_02861"/>
<dbReference type="InterPro" id="IPR036390">
    <property type="entry name" value="WH_DNA-bd_sf"/>
</dbReference>
<dbReference type="InterPro" id="IPR014710">
    <property type="entry name" value="RmlC-like_jellyroll"/>
</dbReference>
<evidence type="ECO:0000313" key="6">
    <source>
        <dbReference type="EMBL" id="SHF51717.1"/>
    </source>
</evidence>
<dbReference type="SUPFAM" id="SSF46785">
    <property type="entry name" value="Winged helix' DNA-binding domain"/>
    <property type="match status" value="1"/>
</dbReference>
<keyword evidence="6" id="KW-0418">Kinase</keyword>
<gene>
    <name evidence="6" type="ORF">SAMN02745148_02861</name>
</gene>
<dbReference type="GO" id="GO:0016301">
    <property type="term" value="F:kinase activity"/>
    <property type="evidence" value="ECO:0007669"/>
    <property type="project" value="UniProtKB-KW"/>
</dbReference>
<dbReference type="SMART" id="SM00419">
    <property type="entry name" value="HTH_CRP"/>
    <property type="match status" value="1"/>
</dbReference>
<keyword evidence="1" id="KW-0805">Transcription regulation</keyword>
<protein>
    <submittedName>
        <fullName evidence="6">cAMP-binding domain of CRP or a regulatory subunit of cAMP-dependent protein kinases</fullName>
    </submittedName>
</protein>
<evidence type="ECO:0000313" key="7">
    <source>
        <dbReference type="Proteomes" id="UP000184346"/>
    </source>
</evidence>
<dbReference type="RefSeq" id="WP_072824051.1">
    <property type="nucleotide sequence ID" value="NZ_FQUJ01000013.1"/>
</dbReference>
<dbReference type="GO" id="GO:0006355">
    <property type="term" value="P:regulation of DNA-templated transcription"/>
    <property type="evidence" value="ECO:0007669"/>
    <property type="project" value="InterPro"/>
</dbReference>
<dbReference type="OrthoDB" id="9126850at2"/>
<dbReference type="Proteomes" id="UP000184346">
    <property type="component" value="Unassembled WGS sequence"/>
</dbReference>
<dbReference type="PROSITE" id="PS50042">
    <property type="entry name" value="CNMP_BINDING_3"/>
    <property type="match status" value="1"/>
</dbReference>
<evidence type="ECO:0000259" key="5">
    <source>
        <dbReference type="PROSITE" id="PS51063"/>
    </source>
</evidence>
<dbReference type="InterPro" id="IPR018490">
    <property type="entry name" value="cNMP-bd_dom_sf"/>
</dbReference>
<dbReference type="Pfam" id="PF13545">
    <property type="entry name" value="HTH_Crp_2"/>
    <property type="match status" value="1"/>
</dbReference>
<keyword evidence="3" id="KW-0804">Transcription</keyword>
<dbReference type="AlphaFoldDB" id="A0A1M5CAU7"/>
<dbReference type="InterPro" id="IPR012318">
    <property type="entry name" value="HTH_CRP"/>
</dbReference>
<dbReference type="SUPFAM" id="SSF51206">
    <property type="entry name" value="cAMP-binding domain-like"/>
    <property type="match status" value="1"/>
</dbReference>
<dbReference type="Pfam" id="PF00027">
    <property type="entry name" value="cNMP_binding"/>
    <property type="match status" value="1"/>
</dbReference>
<accession>A0A1M5CAU7</accession>
<feature type="domain" description="Cyclic nucleotide-binding" evidence="4">
    <location>
        <begin position="14"/>
        <end position="95"/>
    </location>
</feature>
<sequence>MNPKKNAILTNLGRYFELTERERTLLLHLEEKRLTVSAGDSLWMTNEGIGNFFILQSGWAYTYRNNLDGDRQIVDVLIPGDIVGLREFTFARHRTGAQMLTRGSLGVFSQKRIVDLVEASTPLAIALLASVARQEAMLTERMLMAIHRTARSRIAHFIVEMHTRLSKVRLTESRQFYLPLTQALLGEILGLTTVHINRTLTALEKDRVLRKHRYHIEIIDWPRLLDEAEIDTEYLDDSLAGLYDHLGVADR</sequence>
<evidence type="ECO:0000259" key="4">
    <source>
        <dbReference type="PROSITE" id="PS50042"/>
    </source>
</evidence>
<keyword evidence="2" id="KW-0238">DNA-binding</keyword>
<keyword evidence="7" id="KW-1185">Reference proteome</keyword>
<evidence type="ECO:0000256" key="3">
    <source>
        <dbReference type="ARBA" id="ARBA00023163"/>
    </source>
</evidence>
<dbReference type="Gene3D" id="2.60.120.10">
    <property type="entry name" value="Jelly Rolls"/>
    <property type="match status" value="1"/>
</dbReference>
<dbReference type="EMBL" id="FQUJ01000013">
    <property type="protein sequence ID" value="SHF51717.1"/>
    <property type="molecule type" value="Genomic_DNA"/>
</dbReference>
<dbReference type="PROSITE" id="PS51063">
    <property type="entry name" value="HTH_CRP_2"/>
    <property type="match status" value="1"/>
</dbReference>
<evidence type="ECO:0000256" key="2">
    <source>
        <dbReference type="ARBA" id="ARBA00023125"/>
    </source>
</evidence>
<dbReference type="Gene3D" id="1.10.10.10">
    <property type="entry name" value="Winged helix-like DNA-binding domain superfamily/Winged helix DNA-binding domain"/>
    <property type="match status" value="1"/>
</dbReference>
<dbReference type="GO" id="GO:0003677">
    <property type="term" value="F:DNA binding"/>
    <property type="evidence" value="ECO:0007669"/>
    <property type="project" value="UniProtKB-KW"/>
</dbReference>
<organism evidence="6 7">
    <name type="scientific">Modicisalibacter ilicicola DSM 19980</name>
    <dbReference type="NCBI Taxonomy" id="1121942"/>
    <lineage>
        <taxon>Bacteria</taxon>
        <taxon>Pseudomonadati</taxon>
        <taxon>Pseudomonadota</taxon>
        <taxon>Gammaproteobacteria</taxon>
        <taxon>Oceanospirillales</taxon>
        <taxon>Halomonadaceae</taxon>
        <taxon>Modicisalibacter</taxon>
    </lineage>
</organism>
<keyword evidence="6" id="KW-0808">Transferase</keyword>
<dbReference type="InterPro" id="IPR000595">
    <property type="entry name" value="cNMP-bd_dom"/>
</dbReference>
<dbReference type="InterPro" id="IPR036388">
    <property type="entry name" value="WH-like_DNA-bd_sf"/>
</dbReference>
<name>A0A1M5CAU7_9GAMM</name>
<reference evidence="6 7" key="1">
    <citation type="submission" date="2016-11" db="EMBL/GenBank/DDBJ databases">
        <authorList>
            <person name="Jaros S."/>
            <person name="Januszkiewicz K."/>
            <person name="Wedrychowicz H."/>
        </authorList>
    </citation>
    <scope>NUCLEOTIDE SEQUENCE [LARGE SCALE GENOMIC DNA]</scope>
    <source>
        <strain evidence="6 7">DSM 19980</strain>
    </source>
</reference>
<evidence type="ECO:0000256" key="1">
    <source>
        <dbReference type="ARBA" id="ARBA00023015"/>
    </source>
</evidence>
<proteinExistence type="predicted"/>